<evidence type="ECO:0000313" key="4">
    <source>
        <dbReference type="Proteomes" id="UP001480595"/>
    </source>
</evidence>
<comment type="caution">
    <text evidence="3">The sequence shown here is derived from an EMBL/GenBank/DDBJ whole genome shotgun (WGS) entry which is preliminary data.</text>
</comment>
<dbReference type="PANTHER" id="PTHR12959:SF11">
    <property type="entry name" value="GPI TRANSAMIDASE COMPONENT PIG-T"/>
    <property type="match status" value="1"/>
</dbReference>
<dbReference type="PANTHER" id="PTHR12959">
    <property type="entry name" value="GPI TRANSAMIDASE COMPONENT PIG-T-RELATED"/>
    <property type="match status" value="1"/>
</dbReference>
<feature type="transmembrane region" description="Helical" evidence="1">
    <location>
        <begin position="567"/>
        <end position="590"/>
    </location>
</feature>
<protein>
    <submittedName>
        <fullName evidence="3">GPI transamidase component GPI16</fullName>
    </submittedName>
</protein>
<sequence>MQSLSFFSLIPFLTLLVSFVVASTAPAADYHEQLNLKPLPQNSLLASFNFRSNTSLPEFEAHNFRFFPRSLGQILQHAGTRELHLRFSLGRWDAETWGARPWDGTKEGGTGVELWAWLEAESDGEADHKWLTLTNALSGLFCASLNFIDSTRTIRPVMSFRPEGDHPNTTMANMHLLHGVLPREVVCTENLTPFLKLLPCKGKAGVSSLLDGHKLFDASWQSMAIDVKPVCQAGEECVLQIEQTIDMVLDIERSKRPRANTLQTTSSLAHPPSHELKCNTTKPYHADDTCFPTDSLNAQEWTLNQIFGKPMLGNCPLTDPKTPPVCIQAPHSRDVFTSMGVEELKEPGNENQRCYLLPSNDEEFHLALPFMPRDGDRPKTDADEFVQPATPLLYAERSLTGHGQEHGGVQAILTNPSPDAEVEFVYMESLPWFMRIYLHTLKARISHRTGSDAGQTLRDDDDVVKEIYYRPFLDRQRGTQLEIRMKIPPGSTVFMAYDFEKTILRYTEYPPDANRGFDVAAAVITILPSNSTSTAGAAAAAGGKTARMSNLRTTGMLLNLPTPDFSMPYNVIIFTSTCIALAFGGLYNILVRRFVGRDEGPEVSLVKLRKRLQEGVQKFKERVQERLGAVGKGAKKVDGKSD</sequence>
<feature type="chain" id="PRO_5045240719" evidence="2">
    <location>
        <begin position="23"/>
        <end position="642"/>
    </location>
</feature>
<dbReference type="RefSeq" id="XP_066717177.1">
    <property type="nucleotide sequence ID" value="XM_066857908.1"/>
</dbReference>
<keyword evidence="2" id="KW-0732">Signal</keyword>
<accession>A0ABR1VF81</accession>
<dbReference type="Pfam" id="PF04113">
    <property type="entry name" value="Gpi16"/>
    <property type="match status" value="1"/>
</dbReference>
<reference evidence="3 4" key="1">
    <citation type="submission" date="2023-01" db="EMBL/GenBank/DDBJ databases">
        <title>Analysis of 21 Apiospora genomes using comparative genomics revels a genus with tremendous synthesis potential of carbohydrate active enzymes and secondary metabolites.</title>
        <authorList>
            <person name="Sorensen T."/>
        </authorList>
    </citation>
    <scope>NUCLEOTIDE SEQUENCE [LARGE SCALE GENOMIC DNA]</scope>
    <source>
        <strain evidence="3 4">CBS 135458</strain>
    </source>
</reference>
<gene>
    <name evidence="3" type="ORF">PG994_006499</name>
</gene>
<evidence type="ECO:0000256" key="2">
    <source>
        <dbReference type="SAM" id="SignalP"/>
    </source>
</evidence>
<organism evidence="3 4">
    <name type="scientific">Apiospora phragmitis</name>
    <dbReference type="NCBI Taxonomy" id="2905665"/>
    <lineage>
        <taxon>Eukaryota</taxon>
        <taxon>Fungi</taxon>
        <taxon>Dikarya</taxon>
        <taxon>Ascomycota</taxon>
        <taxon>Pezizomycotina</taxon>
        <taxon>Sordariomycetes</taxon>
        <taxon>Xylariomycetidae</taxon>
        <taxon>Amphisphaeriales</taxon>
        <taxon>Apiosporaceae</taxon>
        <taxon>Apiospora</taxon>
    </lineage>
</organism>
<dbReference type="Proteomes" id="UP001480595">
    <property type="component" value="Unassembled WGS sequence"/>
</dbReference>
<dbReference type="InterPro" id="IPR007245">
    <property type="entry name" value="PIG-T"/>
</dbReference>
<feature type="signal peptide" evidence="2">
    <location>
        <begin position="1"/>
        <end position="22"/>
    </location>
</feature>
<keyword evidence="4" id="KW-1185">Reference proteome</keyword>
<keyword evidence="1" id="KW-0472">Membrane</keyword>
<dbReference type="EMBL" id="JAQQWL010000006">
    <property type="protein sequence ID" value="KAK8069883.1"/>
    <property type="molecule type" value="Genomic_DNA"/>
</dbReference>
<evidence type="ECO:0000313" key="3">
    <source>
        <dbReference type="EMBL" id="KAK8069883.1"/>
    </source>
</evidence>
<name>A0ABR1VF81_9PEZI</name>
<evidence type="ECO:0000256" key="1">
    <source>
        <dbReference type="SAM" id="Phobius"/>
    </source>
</evidence>
<keyword evidence="1" id="KW-1133">Transmembrane helix</keyword>
<dbReference type="GeneID" id="92090971"/>
<proteinExistence type="predicted"/>
<keyword evidence="1" id="KW-0812">Transmembrane</keyword>